<accession>A0ABQ5QZ98</accession>
<keyword evidence="1" id="KW-0472">Membrane</keyword>
<dbReference type="RefSeq" id="WP_281899844.1">
    <property type="nucleotide sequence ID" value="NZ_BSDI01000029.1"/>
</dbReference>
<keyword evidence="1" id="KW-0812">Transmembrane</keyword>
<proteinExistence type="predicted"/>
<evidence type="ECO:0000256" key="1">
    <source>
        <dbReference type="SAM" id="Phobius"/>
    </source>
</evidence>
<name>A0ABQ5QZ98_9ACTN</name>
<organism evidence="2 3">
    <name type="scientific">Phytohabitans aurantiacus</name>
    <dbReference type="NCBI Taxonomy" id="3016789"/>
    <lineage>
        <taxon>Bacteria</taxon>
        <taxon>Bacillati</taxon>
        <taxon>Actinomycetota</taxon>
        <taxon>Actinomycetes</taxon>
        <taxon>Micromonosporales</taxon>
        <taxon>Micromonosporaceae</taxon>
    </lineage>
</organism>
<dbReference type="EMBL" id="BSDI01000029">
    <property type="protein sequence ID" value="GLH99888.1"/>
    <property type="molecule type" value="Genomic_DNA"/>
</dbReference>
<sequence length="103" mass="11231">MNDRLLLLHLATGVVGFSATVLIWPMTRGAAGHRWMVWPLLVLTAATTTLLPLLIWAGGWTYSVAAIGLVAVVALHWDSHLAARRRRPAEPVTCRPPGAFLLE</sequence>
<keyword evidence="1" id="KW-1133">Transmembrane helix</keyword>
<protein>
    <submittedName>
        <fullName evidence="2">Uncharacterized protein</fullName>
    </submittedName>
</protein>
<dbReference type="Proteomes" id="UP001144280">
    <property type="component" value="Unassembled WGS sequence"/>
</dbReference>
<comment type="caution">
    <text evidence="2">The sequence shown here is derived from an EMBL/GenBank/DDBJ whole genome shotgun (WGS) entry which is preliminary data.</text>
</comment>
<gene>
    <name evidence="2" type="ORF">Pa4123_51640</name>
</gene>
<feature type="transmembrane region" description="Helical" evidence="1">
    <location>
        <begin position="6"/>
        <end position="24"/>
    </location>
</feature>
<reference evidence="2" key="1">
    <citation type="submission" date="2022-12" db="EMBL/GenBank/DDBJ databases">
        <title>New Phytohabitans aurantiacus sp. RD004123 nov., an actinomycete isolated from soil.</title>
        <authorList>
            <person name="Triningsih D.W."/>
            <person name="Harunari E."/>
            <person name="Igarashi Y."/>
        </authorList>
    </citation>
    <scope>NUCLEOTIDE SEQUENCE</scope>
    <source>
        <strain evidence="2">RD004123</strain>
    </source>
</reference>
<evidence type="ECO:0000313" key="3">
    <source>
        <dbReference type="Proteomes" id="UP001144280"/>
    </source>
</evidence>
<keyword evidence="3" id="KW-1185">Reference proteome</keyword>
<evidence type="ECO:0000313" key="2">
    <source>
        <dbReference type="EMBL" id="GLH99888.1"/>
    </source>
</evidence>
<feature type="transmembrane region" description="Helical" evidence="1">
    <location>
        <begin position="60"/>
        <end position="77"/>
    </location>
</feature>